<gene>
    <name evidence="7" type="primary">CNTN3</name>
    <name evidence="7" type="ORF">SK128_023042</name>
</gene>
<dbReference type="InterPro" id="IPR013098">
    <property type="entry name" value="Ig_I-set"/>
</dbReference>
<keyword evidence="1" id="KW-0677">Repeat</keyword>
<dbReference type="EMBL" id="JAXCGZ010013360">
    <property type="protein sequence ID" value="KAK7072713.1"/>
    <property type="molecule type" value="Genomic_DNA"/>
</dbReference>
<evidence type="ECO:0000256" key="3">
    <source>
        <dbReference type="ARBA" id="ARBA00023319"/>
    </source>
</evidence>
<dbReference type="InterPro" id="IPR003598">
    <property type="entry name" value="Ig_sub2"/>
</dbReference>
<dbReference type="SMART" id="SM00409">
    <property type="entry name" value="IG"/>
    <property type="match status" value="5"/>
</dbReference>
<dbReference type="PROSITE" id="PS50835">
    <property type="entry name" value="IG_LIKE"/>
    <property type="match status" value="6"/>
</dbReference>
<dbReference type="SUPFAM" id="SSF49265">
    <property type="entry name" value="Fibronectin type III"/>
    <property type="match status" value="2"/>
</dbReference>
<dbReference type="PROSITE" id="PS50853">
    <property type="entry name" value="FN3"/>
    <property type="match status" value="4"/>
</dbReference>
<dbReference type="PANTHER" id="PTHR44170">
    <property type="entry name" value="PROTEIN SIDEKICK"/>
    <property type="match status" value="1"/>
</dbReference>
<sequence length="1224" mass="139463">AYGEGSDLVSVSAKDEHAFLTRYLHDTDPLHRQWYTSGVQKTPNFWENEGDGTSYQDMSGAFLPNQAVSPRKNFLVYSYSIQHKEWGLLMVEGEDLLLYICEIPQSHLSLLIDESIERDHEYGLIVTDPTQIPRGPAIIKQPTDTMFDLARREVINYVSMMCLAEGYPYPTYEWFKETFENDKLVSNLIDPLTESRFTVSGGTLIINNPKQIEDRGKYHCRGTNPYGTVTSESVQLSFAYVAEFNLKRSNEQGNQFWGKAIYCDPPQHFPDVRYYWARDYFPNFVDEDKRVMVSHDGNLYFSFLDFIDIGRYSCNVQSSVSGIGKNGPFFNLEVYPHPNYQQLKFANNFPKAFPESPVRGKDVRLECIAFGYPVPSYNWTRRNGNLPRGAYFASYNRVLILPKVEPSDMGDYICRAQNVRLAIENSISLSIQAKPSFTIRLHDQFIAKGAEMIWECEAFGIPDVDYEWLRNSEPMTRETLTEDQLSRYEIVDSMLKIHNISEEDEAMYQCKATNQLGSSFSSAQLKVLKLAPTFRKKPLEIEMYGAEGKNVTIVCNPEAAPRPTFEWRKDGLVIGRGGRRNILRNGNLIIDPVSREDEGNYTCTATNIYGTDSSTGRLIVLRKPEFYRSPPELITSSQGDNITLECEAYTDPLLDTSYIWRHNGLRIEIDDSDFLRHLAYEQGYDYDYQRRRSEMFENTNEITLITWKREQEYYYAKREPPFEKGFREGHLRIKNLTRADAGVYECVAITPVAKITISTTLIVHGPPGPPGGVIAVDLTSTRARVQWTDGASNGRAIEAYNIQTRTVYTRKWKTVAENVTAQLIDASNGRRQYQLGDVLSPWSSHEFRVQSVNNLGLGEFSTSSPQANTKVDIPFTIPTNLGGGGGKTGDLTITWDPLPHEDQNAPGIFYNIFWRRSILDPETEFQNMSLRGRGNIGMYVVDVDPIKYYYTEYEVKIQSWNSVGPGKVSEPVVVYTAEDNPQVQPTEVSAFAHNATSLNVTWLPITPTRENIRGKLIGYRIKYWRRSDNETDHIIKLQRGTLPYGLIVGLVPNTFYWVRVMAFNQAGSGPESERFLERTWREAPRMPPSAVKVYAIDPSTIRVTWRGVTPGPMEEPLIGYKIKIWEADQDFTKANESYVYIGSPLEAYIYELTPGKTYKLRVLGYSRGGDGKLSSPPWEFQLGDPDVLKGEAASAFHYFSSTLLIAFIVAFLTPLIRSRCLVPH</sequence>
<dbReference type="InterPro" id="IPR036116">
    <property type="entry name" value="FN3_sf"/>
</dbReference>
<dbReference type="GO" id="GO:0009653">
    <property type="term" value="P:anatomical structure morphogenesis"/>
    <property type="evidence" value="ECO:0007669"/>
    <property type="project" value="UniProtKB-ARBA"/>
</dbReference>
<feature type="domain" description="Fibronectin type-III" evidence="6">
    <location>
        <begin position="877"/>
        <end position="979"/>
    </location>
</feature>
<dbReference type="FunFam" id="2.60.40.10:FF:000064">
    <property type="entry name" value="Contactin 1"/>
    <property type="match status" value="1"/>
</dbReference>
<dbReference type="Gene3D" id="2.60.40.10">
    <property type="entry name" value="Immunoglobulins"/>
    <property type="match status" value="10"/>
</dbReference>
<dbReference type="InterPro" id="IPR003961">
    <property type="entry name" value="FN3_dom"/>
</dbReference>
<dbReference type="Proteomes" id="UP001381693">
    <property type="component" value="Unassembled WGS sequence"/>
</dbReference>
<dbReference type="SMART" id="SM00408">
    <property type="entry name" value="IGc2"/>
    <property type="match status" value="5"/>
</dbReference>
<feature type="domain" description="Ig-like" evidence="5">
    <location>
        <begin position="350"/>
        <end position="430"/>
    </location>
</feature>
<feature type="domain" description="Ig-like" evidence="5">
    <location>
        <begin position="532"/>
        <end position="620"/>
    </location>
</feature>
<name>A0AAN9A2I4_HALRR</name>
<evidence type="ECO:0000259" key="6">
    <source>
        <dbReference type="PROSITE" id="PS50853"/>
    </source>
</evidence>
<dbReference type="InterPro" id="IPR007110">
    <property type="entry name" value="Ig-like_dom"/>
</dbReference>
<keyword evidence="4" id="KW-1133">Transmembrane helix</keyword>
<feature type="transmembrane region" description="Helical" evidence="4">
    <location>
        <begin position="1195"/>
        <end position="1216"/>
    </location>
</feature>
<dbReference type="Pfam" id="PF13927">
    <property type="entry name" value="Ig_3"/>
    <property type="match status" value="3"/>
</dbReference>
<evidence type="ECO:0000256" key="4">
    <source>
        <dbReference type="SAM" id="Phobius"/>
    </source>
</evidence>
<feature type="domain" description="Ig-like" evidence="5">
    <location>
        <begin position="252"/>
        <end position="319"/>
    </location>
</feature>
<feature type="non-terminal residue" evidence="7">
    <location>
        <position position="1"/>
    </location>
</feature>
<dbReference type="FunFam" id="2.60.40.10:FF:000035">
    <property type="entry name" value="Contactin 1"/>
    <property type="match status" value="1"/>
</dbReference>
<dbReference type="CDD" id="cd00063">
    <property type="entry name" value="FN3"/>
    <property type="match status" value="4"/>
</dbReference>
<feature type="domain" description="Ig-like" evidence="5">
    <location>
        <begin position="624"/>
        <end position="758"/>
    </location>
</feature>
<feature type="domain" description="Ig-like" evidence="5">
    <location>
        <begin position="435"/>
        <end position="526"/>
    </location>
</feature>
<dbReference type="GO" id="GO:0030154">
    <property type="term" value="P:cell differentiation"/>
    <property type="evidence" value="ECO:0007669"/>
    <property type="project" value="UniProtKB-ARBA"/>
</dbReference>
<dbReference type="InterPro" id="IPR016187">
    <property type="entry name" value="CTDL_fold"/>
</dbReference>
<dbReference type="SUPFAM" id="SSF56436">
    <property type="entry name" value="C-type lectin-like"/>
    <property type="match status" value="1"/>
</dbReference>
<organism evidence="7 8">
    <name type="scientific">Halocaridina rubra</name>
    <name type="common">Hawaiian red shrimp</name>
    <dbReference type="NCBI Taxonomy" id="373956"/>
    <lineage>
        <taxon>Eukaryota</taxon>
        <taxon>Metazoa</taxon>
        <taxon>Ecdysozoa</taxon>
        <taxon>Arthropoda</taxon>
        <taxon>Crustacea</taxon>
        <taxon>Multicrustacea</taxon>
        <taxon>Malacostraca</taxon>
        <taxon>Eumalacostraca</taxon>
        <taxon>Eucarida</taxon>
        <taxon>Decapoda</taxon>
        <taxon>Pleocyemata</taxon>
        <taxon>Caridea</taxon>
        <taxon>Atyoidea</taxon>
        <taxon>Atyidae</taxon>
        <taxon>Halocaridina</taxon>
    </lineage>
</organism>
<evidence type="ECO:0000313" key="8">
    <source>
        <dbReference type="Proteomes" id="UP001381693"/>
    </source>
</evidence>
<dbReference type="SUPFAM" id="SSF48726">
    <property type="entry name" value="Immunoglobulin"/>
    <property type="match status" value="6"/>
</dbReference>
<protein>
    <submittedName>
        <fullName evidence="7">Contactin-3</fullName>
    </submittedName>
</protein>
<dbReference type="InterPro" id="IPR013783">
    <property type="entry name" value="Ig-like_fold"/>
</dbReference>
<evidence type="ECO:0000256" key="2">
    <source>
        <dbReference type="ARBA" id="ARBA00023157"/>
    </source>
</evidence>
<dbReference type="GO" id="GO:0098609">
    <property type="term" value="P:cell-cell adhesion"/>
    <property type="evidence" value="ECO:0007669"/>
    <property type="project" value="TreeGrafter"/>
</dbReference>
<proteinExistence type="predicted"/>
<dbReference type="Pfam" id="PF07679">
    <property type="entry name" value="I-set"/>
    <property type="match status" value="1"/>
</dbReference>
<feature type="domain" description="Ig-like" evidence="5">
    <location>
        <begin position="136"/>
        <end position="237"/>
    </location>
</feature>
<dbReference type="SMART" id="SM00060">
    <property type="entry name" value="FN3"/>
    <property type="match status" value="4"/>
</dbReference>
<keyword evidence="2" id="KW-1015">Disulfide bond</keyword>
<keyword evidence="8" id="KW-1185">Reference proteome</keyword>
<accession>A0AAN9A2I4</accession>
<dbReference type="Pfam" id="PF00041">
    <property type="entry name" value="fn3"/>
    <property type="match status" value="3"/>
</dbReference>
<dbReference type="InterPro" id="IPR036179">
    <property type="entry name" value="Ig-like_dom_sf"/>
</dbReference>
<dbReference type="FunFam" id="2.60.40.10:FF:001529">
    <property type="entry name" value="Cell adhesion molecule"/>
    <property type="match status" value="1"/>
</dbReference>
<feature type="domain" description="Fibronectin type-III" evidence="6">
    <location>
        <begin position="1087"/>
        <end position="1185"/>
    </location>
</feature>
<evidence type="ECO:0000313" key="7">
    <source>
        <dbReference type="EMBL" id="KAK7072713.1"/>
    </source>
</evidence>
<feature type="domain" description="Fibronectin type-III" evidence="6">
    <location>
        <begin position="984"/>
        <end position="1082"/>
    </location>
</feature>
<dbReference type="PANTHER" id="PTHR44170:SF6">
    <property type="entry name" value="CONTACTIN"/>
    <property type="match status" value="1"/>
</dbReference>
<evidence type="ECO:0000256" key="1">
    <source>
        <dbReference type="ARBA" id="ARBA00022737"/>
    </source>
</evidence>
<dbReference type="FunFam" id="2.60.40.10:FF:000032">
    <property type="entry name" value="palladin isoform X1"/>
    <property type="match status" value="2"/>
</dbReference>
<dbReference type="InterPro" id="IPR003599">
    <property type="entry name" value="Ig_sub"/>
</dbReference>
<feature type="domain" description="Fibronectin type-III" evidence="6">
    <location>
        <begin position="769"/>
        <end position="872"/>
    </location>
</feature>
<keyword evidence="4" id="KW-0812">Transmembrane</keyword>
<comment type="caution">
    <text evidence="7">The sequence shown here is derived from an EMBL/GenBank/DDBJ whole genome shotgun (WGS) entry which is preliminary data.</text>
</comment>
<keyword evidence="3" id="KW-0393">Immunoglobulin domain</keyword>
<keyword evidence="4" id="KW-0472">Membrane</keyword>
<dbReference type="GO" id="GO:0016020">
    <property type="term" value="C:membrane"/>
    <property type="evidence" value="ECO:0007669"/>
    <property type="project" value="UniProtKB-SubCell"/>
</dbReference>
<dbReference type="AlphaFoldDB" id="A0AAN9A2I4"/>
<reference evidence="7 8" key="1">
    <citation type="submission" date="2023-11" db="EMBL/GenBank/DDBJ databases">
        <title>Halocaridina rubra genome assembly.</title>
        <authorList>
            <person name="Smith C."/>
        </authorList>
    </citation>
    <scope>NUCLEOTIDE SEQUENCE [LARGE SCALE GENOMIC DNA]</scope>
    <source>
        <strain evidence="7">EP-1</strain>
        <tissue evidence="7">Whole</tissue>
    </source>
</reference>
<evidence type="ECO:0000259" key="5">
    <source>
        <dbReference type="PROSITE" id="PS50835"/>
    </source>
</evidence>